<name>A0A3D8VD62_9GAMM</name>
<accession>A0A3D8VD62</accession>
<evidence type="ECO:0000313" key="3">
    <source>
        <dbReference type="Proteomes" id="UP000256829"/>
    </source>
</evidence>
<comment type="caution">
    <text evidence="2">The sequence shown here is derived from an EMBL/GenBank/DDBJ whole genome shotgun (WGS) entry which is preliminary data.</text>
</comment>
<keyword evidence="3" id="KW-1185">Reference proteome</keyword>
<sequence>MDSPSFKHASFKLALIAAFAWCVPALAAPPSTVLGEGWVAIDPALLEDMRGGFITDGGTALSFGIERAVFVNGEVVATTRVQIPDVGRMTTDQARELQRFNEGVVVQVGGGNTFEPSGAPGGIVIQNTRDGQDIRALTTVNVGVDTLQAFQDLNTQSTLHNAMVTATAP</sequence>
<evidence type="ECO:0000256" key="1">
    <source>
        <dbReference type="SAM" id="SignalP"/>
    </source>
</evidence>
<organism evidence="2 3">
    <name type="scientific">Lysobacter soli</name>
    <dbReference type="NCBI Taxonomy" id="453783"/>
    <lineage>
        <taxon>Bacteria</taxon>
        <taxon>Pseudomonadati</taxon>
        <taxon>Pseudomonadota</taxon>
        <taxon>Gammaproteobacteria</taxon>
        <taxon>Lysobacterales</taxon>
        <taxon>Lysobacteraceae</taxon>
        <taxon>Lysobacter</taxon>
    </lineage>
</organism>
<dbReference type="Proteomes" id="UP000256829">
    <property type="component" value="Unassembled WGS sequence"/>
</dbReference>
<feature type="signal peptide" evidence="1">
    <location>
        <begin position="1"/>
        <end position="27"/>
    </location>
</feature>
<feature type="chain" id="PRO_5017648815" evidence="1">
    <location>
        <begin position="28"/>
        <end position="169"/>
    </location>
</feature>
<reference evidence="2 3" key="1">
    <citation type="submission" date="2018-08" db="EMBL/GenBank/DDBJ databases">
        <title>Lysobacter soli KCTC 22011, whole genome shotgun sequence.</title>
        <authorList>
            <person name="Zhang X."/>
            <person name="Feng G."/>
            <person name="Zhu H."/>
        </authorList>
    </citation>
    <scope>NUCLEOTIDE SEQUENCE [LARGE SCALE GENOMIC DNA]</scope>
    <source>
        <strain evidence="2 3">KCTC 22011</strain>
    </source>
</reference>
<evidence type="ECO:0000313" key="2">
    <source>
        <dbReference type="EMBL" id="RDY67333.1"/>
    </source>
</evidence>
<protein>
    <submittedName>
        <fullName evidence="2">Uncharacterized protein</fullName>
    </submittedName>
</protein>
<dbReference type="EMBL" id="QTJR01000005">
    <property type="protein sequence ID" value="RDY67333.1"/>
    <property type="molecule type" value="Genomic_DNA"/>
</dbReference>
<keyword evidence="1" id="KW-0732">Signal</keyword>
<proteinExistence type="predicted"/>
<dbReference type="RefSeq" id="WP_115842100.1">
    <property type="nucleotide sequence ID" value="NZ_CP183976.1"/>
</dbReference>
<dbReference type="AlphaFoldDB" id="A0A3D8VD62"/>
<gene>
    <name evidence="2" type="ORF">DX912_08595</name>
</gene>